<protein>
    <submittedName>
        <fullName evidence="1">Uncharacterized protein</fullName>
    </submittedName>
</protein>
<reference evidence="1 2" key="1">
    <citation type="submission" date="2019-12" db="EMBL/GenBank/DDBJ databases">
        <title>Isolation and characterization of three novel carbon monoxide-oxidizing members of Halobacteria from salione crusts and soils.</title>
        <authorList>
            <person name="Myers M.R."/>
            <person name="King G.M."/>
        </authorList>
    </citation>
    <scope>NUCLEOTIDE SEQUENCE [LARGE SCALE GENOMIC DNA]</scope>
    <source>
        <strain evidence="1 2">PCN9</strain>
    </source>
</reference>
<evidence type="ECO:0000313" key="2">
    <source>
        <dbReference type="Proteomes" id="UP000471521"/>
    </source>
</evidence>
<evidence type="ECO:0000313" key="1">
    <source>
        <dbReference type="EMBL" id="MXR20035.1"/>
    </source>
</evidence>
<dbReference type="RefSeq" id="WP_159525597.1">
    <property type="nucleotide sequence ID" value="NZ_WUUU01000025.1"/>
</dbReference>
<dbReference type="Proteomes" id="UP000471521">
    <property type="component" value="Unassembled WGS sequence"/>
</dbReference>
<keyword evidence="2" id="KW-1185">Reference proteome</keyword>
<proteinExistence type="predicted"/>
<dbReference type="OrthoDB" id="304916at2157"/>
<comment type="caution">
    <text evidence="1">The sequence shown here is derived from an EMBL/GenBank/DDBJ whole genome shotgun (WGS) entry which is preliminary data.</text>
</comment>
<gene>
    <name evidence="1" type="ORF">GRX66_05260</name>
</gene>
<dbReference type="Pfam" id="PF21811">
    <property type="entry name" value="RdfA"/>
    <property type="match status" value="1"/>
</dbReference>
<sequence>MTDGSESGTSAGRRSKVARLLDEYEFEGLGAELEHRWTTDGRDGMSLRELETYFNERLLEHRMRSVGIQSLEGEVPNIYRLLTGEDVSSGGRTRVKRRLERAGVDVEALQEDFVSYQAIRTYLKEYRGTVYESEEGDPRESAKRLIAQMRNRTSAIAENKLDQLAELEDFHLEDPQVFVDVQVICGRCSTQQPIQDALEDGGCDCGVE</sequence>
<dbReference type="AlphaFoldDB" id="A0A6B0SE77"/>
<name>A0A6B0SE77_9EURY</name>
<organism evidence="1 2">
    <name type="scientific">Halobacterium bonnevillei</name>
    <dbReference type="NCBI Taxonomy" id="2692200"/>
    <lineage>
        <taxon>Archaea</taxon>
        <taxon>Methanobacteriati</taxon>
        <taxon>Methanobacteriota</taxon>
        <taxon>Stenosarchaea group</taxon>
        <taxon>Halobacteria</taxon>
        <taxon>Halobacteriales</taxon>
        <taxon>Halobacteriaceae</taxon>
        <taxon>Halobacterium</taxon>
    </lineage>
</organism>
<dbReference type="EMBL" id="WUUU01000025">
    <property type="protein sequence ID" value="MXR20035.1"/>
    <property type="molecule type" value="Genomic_DNA"/>
</dbReference>
<dbReference type="InterPro" id="IPR048925">
    <property type="entry name" value="RdfA"/>
</dbReference>
<accession>A0A6B0SE77</accession>